<dbReference type="OrthoDB" id="281452at2"/>
<dbReference type="Proteomes" id="UP000324974">
    <property type="component" value="Chromosome"/>
</dbReference>
<sequence>MLRATLVLLAVTSFTVAAPPPKEGEKKAELYFPTKVGTKWVEERTDADGVKHDQPYEVTKVTETDCGYRVRVEWFQASHRNTLTTEYLVSPDGVALLNGGGTDFDEPRPVLKLPAKAGESWTEKLLRWSGTTTHEMGKEETVETPLGKVRAIPVVQTFSATPGTVCTRWYAAGLGRVKVVTKDKDKVTVTTVLKSYTAGK</sequence>
<organism evidence="2 3">
    <name type="scientific">Limnoglobus roseus</name>
    <dbReference type="NCBI Taxonomy" id="2598579"/>
    <lineage>
        <taxon>Bacteria</taxon>
        <taxon>Pseudomonadati</taxon>
        <taxon>Planctomycetota</taxon>
        <taxon>Planctomycetia</taxon>
        <taxon>Gemmatales</taxon>
        <taxon>Gemmataceae</taxon>
        <taxon>Limnoglobus</taxon>
    </lineage>
</organism>
<evidence type="ECO:0000313" key="2">
    <source>
        <dbReference type="EMBL" id="QEL16931.1"/>
    </source>
</evidence>
<name>A0A5C1ACB4_9BACT</name>
<dbReference type="KEGG" id="lrs:PX52LOC_03907"/>
<feature type="signal peptide" evidence="1">
    <location>
        <begin position="1"/>
        <end position="17"/>
    </location>
</feature>
<evidence type="ECO:0000256" key="1">
    <source>
        <dbReference type="SAM" id="SignalP"/>
    </source>
</evidence>
<reference evidence="3" key="1">
    <citation type="submission" date="2019-08" db="EMBL/GenBank/DDBJ databases">
        <title>Limnoglobus roseus gen. nov., sp. nov., a novel freshwater planctomycete with a giant genome from the family Gemmataceae.</title>
        <authorList>
            <person name="Kulichevskaya I.S."/>
            <person name="Naumoff D.G."/>
            <person name="Miroshnikov K."/>
            <person name="Ivanova A."/>
            <person name="Philippov D.A."/>
            <person name="Hakobyan A."/>
            <person name="Rijpstra I.C."/>
            <person name="Sinninghe Damste J.S."/>
            <person name="Liesack W."/>
            <person name="Dedysh S.N."/>
        </authorList>
    </citation>
    <scope>NUCLEOTIDE SEQUENCE [LARGE SCALE GENOMIC DNA]</scope>
    <source>
        <strain evidence="3">PX52</strain>
    </source>
</reference>
<dbReference type="AlphaFoldDB" id="A0A5C1ACB4"/>
<gene>
    <name evidence="2" type="ORF">PX52LOC_03907</name>
</gene>
<feature type="chain" id="PRO_5023028272" evidence="1">
    <location>
        <begin position="18"/>
        <end position="200"/>
    </location>
</feature>
<dbReference type="EMBL" id="CP042425">
    <property type="protein sequence ID" value="QEL16931.1"/>
    <property type="molecule type" value="Genomic_DNA"/>
</dbReference>
<proteinExistence type="predicted"/>
<dbReference type="Gene3D" id="2.40.360.20">
    <property type="match status" value="1"/>
</dbReference>
<keyword evidence="1" id="KW-0732">Signal</keyword>
<evidence type="ECO:0000313" key="3">
    <source>
        <dbReference type="Proteomes" id="UP000324974"/>
    </source>
</evidence>
<accession>A0A5C1ACB4</accession>
<dbReference type="RefSeq" id="WP_149111597.1">
    <property type="nucleotide sequence ID" value="NZ_CP042425.1"/>
</dbReference>
<keyword evidence="3" id="KW-1185">Reference proteome</keyword>
<protein>
    <submittedName>
        <fullName evidence="2">Uncharacterized protein</fullName>
    </submittedName>
</protein>